<reference evidence="3" key="1">
    <citation type="submission" date="2013-09" db="EMBL/GenBank/DDBJ databases">
        <title>Corchorus olitorius genome sequencing.</title>
        <authorList>
            <person name="Alam M."/>
            <person name="Haque M.S."/>
            <person name="Islam M.S."/>
            <person name="Emdad E.M."/>
            <person name="Islam M.M."/>
            <person name="Ahmed B."/>
            <person name="Halim A."/>
            <person name="Hossen Q.M.M."/>
            <person name="Hossain M.Z."/>
            <person name="Ahmed R."/>
            <person name="Khan M.M."/>
            <person name="Islam R."/>
            <person name="Rashid M.M."/>
            <person name="Khan S.A."/>
            <person name="Rahman M.S."/>
            <person name="Alam M."/>
            <person name="Yahiya A.S."/>
            <person name="Khan M.S."/>
            <person name="Azam M.S."/>
            <person name="Haque T."/>
            <person name="Lashkar M.Z.H."/>
            <person name="Akhand A.I."/>
            <person name="Morshed G."/>
            <person name="Roy S."/>
            <person name="Uddin K.S."/>
            <person name="Rabeya T."/>
            <person name="Hossain A.S."/>
            <person name="Chowdhury A."/>
            <person name="Snigdha A.R."/>
            <person name="Mortoza M.S."/>
            <person name="Matin S.A."/>
            <person name="Hoque S.M.E."/>
            <person name="Islam M.K."/>
            <person name="Roy D.K."/>
            <person name="Haider R."/>
            <person name="Moosa M.M."/>
            <person name="Elias S.M."/>
            <person name="Hasan A.M."/>
            <person name="Jahan S."/>
            <person name="Shafiuddin M."/>
            <person name="Mahmood N."/>
            <person name="Shommy N.S."/>
        </authorList>
    </citation>
    <scope>NUCLEOTIDE SEQUENCE [LARGE SCALE GENOMIC DNA]</scope>
    <source>
        <strain evidence="3">cv. O-4</strain>
    </source>
</reference>
<evidence type="ECO:0000256" key="1">
    <source>
        <dbReference type="SAM" id="MobiDB-lite"/>
    </source>
</evidence>
<evidence type="ECO:0000313" key="3">
    <source>
        <dbReference type="Proteomes" id="UP000187203"/>
    </source>
</evidence>
<organism evidence="2 3">
    <name type="scientific">Corchorus olitorius</name>
    <dbReference type="NCBI Taxonomy" id="93759"/>
    <lineage>
        <taxon>Eukaryota</taxon>
        <taxon>Viridiplantae</taxon>
        <taxon>Streptophyta</taxon>
        <taxon>Embryophyta</taxon>
        <taxon>Tracheophyta</taxon>
        <taxon>Spermatophyta</taxon>
        <taxon>Magnoliopsida</taxon>
        <taxon>eudicotyledons</taxon>
        <taxon>Gunneridae</taxon>
        <taxon>Pentapetalae</taxon>
        <taxon>rosids</taxon>
        <taxon>malvids</taxon>
        <taxon>Malvales</taxon>
        <taxon>Malvaceae</taxon>
        <taxon>Grewioideae</taxon>
        <taxon>Apeibeae</taxon>
        <taxon>Corchorus</taxon>
    </lineage>
</organism>
<feature type="region of interest" description="Disordered" evidence="1">
    <location>
        <begin position="72"/>
        <end position="111"/>
    </location>
</feature>
<accession>A0A1R3KP12</accession>
<dbReference type="AlphaFoldDB" id="A0A1R3KP12"/>
<keyword evidence="3" id="KW-1185">Reference proteome</keyword>
<name>A0A1R3KP12_9ROSI</name>
<comment type="caution">
    <text evidence="2">The sequence shown here is derived from an EMBL/GenBank/DDBJ whole genome shotgun (WGS) entry which is preliminary data.</text>
</comment>
<dbReference type="EMBL" id="AWUE01012600">
    <property type="protein sequence ID" value="OMP08835.1"/>
    <property type="molecule type" value="Genomic_DNA"/>
</dbReference>
<sequence length="149" mass="17539">MAVFKAIDSEPTLRRSRREVKKTPLWGLWKDEEDQTLMEDSDSDSKGIDFYGLYFLAEICCGFPETNMISTTRPRSRLERKKNPLWGSKDREEKLGLNKRKHLSQEEEDEEPKKKACLNHAKILIFFWAMASANQKSRVVLRFFLVMIH</sequence>
<dbReference type="Proteomes" id="UP000187203">
    <property type="component" value="Unassembled WGS sequence"/>
</dbReference>
<protein>
    <submittedName>
        <fullName evidence="2">Uncharacterized protein</fullName>
    </submittedName>
</protein>
<gene>
    <name evidence="2" type="ORF">COLO4_06073</name>
</gene>
<proteinExistence type="predicted"/>
<evidence type="ECO:0000313" key="2">
    <source>
        <dbReference type="EMBL" id="OMP08835.1"/>
    </source>
</evidence>